<dbReference type="STRING" id="1075417.SAMN05421823_10555"/>
<feature type="transmembrane region" description="Helical" evidence="1">
    <location>
        <begin position="262"/>
        <end position="279"/>
    </location>
</feature>
<feature type="domain" description="DUF4350" evidence="2">
    <location>
        <begin position="68"/>
        <end position="230"/>
    </location>
</feature>
<dbReference type="InterPro" id="IPR025646">
    <property type="entry name" value="DUF4350"/>
</dbReference>
<dbReference type="RefSeq" id="WP_089682977.1">
    <property type="nucleotide sequence ID" value="NZ_FNFO01000005.1"/>
</dbReference>
<protein>
    <recommendedName>
        <fullName evidence="2">DUF4350 domain-containing protein</fullName>
    </recommendedName>
</protein>
<evidence type="ECO:0000313" key="3">
    <source>
        <dbReference type="EMBL" id="SDL26655.1"/>
    </source>
</evidence>
<accession>A0A1G9INH5</accession>
<dbReference type="Proteomes" id="UP000198510">
    <property type="component" value="Unassembled WGS sequence"/>
</dbReference>
<evidence type="ECO:0000259" key="2">
    <source>
        <dbReference type="Pfam" id="PF14258"/>
    </source>
</evidence>
<gene>
    <name evidence="3" type="ORF">SAMN05421823_10555</name>
</gene>
<evidence type="ECO:0000313" key="4">
    <source>
        <dbReference type="Proteomes" id="UP000198510"/>
    </source>
</evidence>
<name>A0A1G9INH5_9BACT</name>
<dbReference type="EMBL" id="FNFO01000005">
    <property type="protein sequence ID" value="SDL26655.1"/>
    <property type="molecule type" value="Genomic_DNA"/>
</dbReference>
<keyword evidence="1" id="KW-1133">Transmembrane helix</keyword>
<keyword evidence="1" id="KW-0812">Transmembrane</keyword>
<dbReference type="AlphaFoldDB" id="A0A1G9INH5"/>
<dbReference type="Pfam" id="PF14258">
    <property type="entry name" value="DUF4350"/>
    <property type="match status" value="1"/>
</dbReference>
<sequence>MKQNRKYIAWLVGLFLVLVIVEWLAPTPLRWDLSLLRRGKQPFDTYVLHDLLPDLFPAHAVQTGSETVYELFHETEEDRRGNLLSLSERFYLDSLETGTLLEWVGAGNTAFIAAADVGGELADTLDLDLEMSAFTLPQEGKLVDTIALHLEGRGMPTTDFHYRQYYHFAHFTSYDTARTTVLARNEAQEPVLIRLVWGEGAFLLSSTPAAFTNYHLLNPNVGYAEAALSYLPVQDVFWTEYYQTGRQEPQTPLRFILRQPPLRAAYFITMGALLLFIAFEAKRRQRIIPVVEPPRNRSVEFAETLAQLYLRRGHPADIARKKLLFWREHLHQHYRLSTDLAPDEWVHRLAELSGHDAKALRRLLQWENHLQAVQPFSSDDLLQLNKELEAFQKAEKQGPLRESKR</sequence>
<organism evidence="3 4">
    <name type="scientific">Catalinimonas alkaloidigena</name>
    <dbReference type="NCBI Taxonomy" id="1075417"/>
    <lineage>
        <taxon>Bacteria</taxon>
        <taxon>Pseudomonadati</taxon>
        <taxon>Bacteroidota</taxon>
        <taxon>Cytophagia</taxon>
        <taxon>Cytophagales</taxon>
        <taxon>Catalimonadaceae</taxon>
        <taxon>Catalinimonas</taxon>
    </lineage>
</organism>
<keyword evidence="1" id="KW-0472">Membrane</keyword>
<keyword evidence="4" id="KW-1185">Reference proteome</keyword>
<reference evidence="3 4" key="1">
    <citation type="submission" date="2016-10" db="EMBL/GenBank/DDBJ databases">
        <authorList>
            <person name="de Groot N.N."/>
        </authorList>
    </citation>
    <scope>NUCLEOTIDE SEQUENCE [LARGE SCALE GENOMIC DNA]</scope>
    <source>
        <strain evidence="3 4">DSM 25186</strain>
    </source>
</reference>
<proteinExistence type="predicted"/>
<evidence type="ECO:0000256" key="1">
    <source>
        <dbReference type="SAM" id="Phobius"/>
    </source>
</evidence>
<dbReference type="OrthoDB" id="1111222at2"/>
<feature type="transmembrane region" description="Helical" evidence="1">
    <location>
        <begin position="7"/>
        <end position="25"/>
    </location>
</feature>